<keyword evidence="3" id="KW-0813">Transport</keyword>
<keyword evidence="10" id="KW-1185">Reference proteome</keyword>
<keyword evidence="4" id="KW-1003">Cell membrane</keyword>
<dbReference type="PANTHER" id="PTHR43297:SF2">
    <property type="entry name" value="DIPEPTIDE TRANSPORT ATP-BINDING PROTEIN DPPD"/>
    <property type="match status" value="1"/>
</dbReference>
<evidence type="ECO:0000256" key="1">
    <source>
        <dbReference type="ARBA" id="ARBA00004417"/>
    </source>
</evidence>
<comment type="similarity">
    <text evidence="2">Belongs to the ABC transporter superfamily.</text>
</comment>
<dbReference type="Proteomes" id="UP000636264">
    <property type="component" value="Unassembled WGS sequence"/>
</dbReference>
<evidence type="ECO:0000313" key="10">
    <source>
        <dbReference type="Proteomes" id="UP000636264"/>
    </source>
</evidence>
<evidence type="ECO:0000259" key="8">
    <source>
        <dbReference type="PROSITE" id="PS50893"/>
    </source>
</evidence>
<dbReference type="PROSITE" id="PS50893">
    <property type="entry name" value="ABC_TRANSPORTER_2"/>
    <property type="match status" value="1"/>
</dbReference>
<dbReference type="NCBIfam" id="TIGR01727">
    <property type="entry name" value="oligo_HPY"/>
    <property type="match status" value="1"/>
</dbReference>
<evidence type="ECO:0000256" key="5">
    <source>
        <dbReference type="ARBA" id="ARBA00022741"/>
    </source>
</evidence>
<accession>A0A916RTK4</accession>
<dbReference type="GO" id="GO:0015833">
    <property type="term" value="P:peptide transport"/>
    <property type="evidence" value="ECO:0007669"/>
    <property type="project" value="InterPro"/>
</dbReference>
<reference evidence="9" key="2">
    <citation type="submission" date="2020-09" db="EMBL/GenBank/DDBJ databases">
        <authorList>
            <person name="Sun Q."/>
            <person name="Zhou Y."/>
        </authorList>
    </citation>
    <scope>NUCLEOTIDE SEQUENCE</scope>
    <source>
        <strain evidence="9">CGMCC 1.15320</strain>
    </source>
</reference>
<dbReference type="EMBL" id="BMIF01000005">
    <property type="protein sequence ID" value="GGA65619.1"/>
    <property type="molecule type" value="Genomic_DNA"/>
</dbReference>
<dbReference type="GO" id="GO:0055085">
    <property type="term" value="P:transmembrane transport"/>
    <property type="evidence" value="ECO:0007669"/>
    <property type="project" value="UniProtKB-ARBA"/>
</dbReference>
<dbReference type="PROSITE" id="PS00211">
    <property type="entry name" value="ABC_TRANSPORTER_1"/>
    <property type="match status" value="1"/>
</dbReference>
<reference evidence="9" key="1">
    <citation type="journal article" date="2014" name="Int. J. Syst. Evol. Microbiol.">
        <title>Complete genome sequence of Corynebacterium casei LMG S-19264T (=DSM 44701T), isolated from a smear-ripened cheese.</title>
        <authorList>
            <consortium name="US DOE Joint Genome Institute (JGI-PGF)"/>
            <person name="Walter F."/>
            <person name="Albersmeier A."/>
            <person name="Kalinowski J."/>
            <person name="Ruckert C."/>
        </authorList>
    </citation>
    <scope>NUCLEOTIDE SEQUENCE</scope>
    <source>
        <strain evidence="9">CGMCC 1.15320</strain>
    </source>
</reference>
<dbReference type="AlphaFoldDB" id="A0A916RTK4"/>
<dbReference type="InterPro" id="IPR013563">
    <property type="entry name" value="Oligopep_ABC_C"/>
</dbReference>
<sequence length="330" mass="35881">MTEPLLTVRDLKVEFQTGLETVHAVNGASLTVEAGEIVAVLGESGSGKSVTAAAIMRILPIPPARIAGGEIIFQGRNILTLSPSEWKQMLARDVALVLQDALSALNPVYPVGWQIAEVFRVHGERSRKVANAKAVELLKRVGIPDPERRAKEYPHQFSGGMRQRVMIAMAVALRPRLLIADEPTTALDVTVQADIMDMITQISWEEGMSVLLVTHDLGVALRYAQRVCVMYAGRVVEAGPVREVLSRPAHPYTLALLQSAPQARAEGERLNPISGSPPDLAHLPPGCPFHPRCRYAADVCRASRPAETNILPGRRVECHRAMEVLDVVAA</sequence>
<dbReference type="PANTHER" id="PTHR43297">
    <property type="entry name" value="OLIGOPEPTIDE TRANSPORT ATP-BINDING PROTEIN APPD"/>
    <property type="match status" value="1"/>
</dbReference>
<proteinExistence type="inferred from homology"/>
<keyword evidence="7" id="KW-0472">Membrane</keyword>
<dbReference type="InterPro" id="IPR003593">
    <property type="entry name" value="AAA+_ATPase"/>
</dbReference>
<dbReference type="SMART" id="SM00382">
    <property type="entry name" value="AAA"/>
    <property type="match status" value="1"/>
</dbReference>
<evidence type="ECO:0000256" key="6">
    <source>
        <dbReference type="ARBA" id="ARBA00022840"/>
    </source>
</evidence>
<organism evidence="9 10">
    <name type="scientific">Nitratireductor aestuarii</name>
    <dbReference type="NCBI Taxonomy" id="1735103"/>
    <lineage>
        <taxon>Bacteria</taxon>
        <taxon>Pseudomonadati</taxon>
        <taxon>Pseudomonadota</taxon>
        <taxon>Alphaproteobacteria</taxon>
        <taxon>Hyphomicrobiales</taxon>
        <taxon>Phyllobacteriaceae</taxon>
        <taxon>Nitratireductor</taxon>
    </lineage>
</organism>
<dbReference type="RefSeq" id="WP_188720853.1">
    <property type="nucleotide sequence ID" value="NZ_BMIF01000005.1"/>
</dbReference>
<dbReference type="FunFam" id="3.40.50.300:FF:000016">
    <property type="entry name" value="Oligopeptide ABC transporter ATP-binding component"/>
    <property type="match status" value="1"/>
</dbReference>
<evidence type="ECO:0000256" key="2">
    <source>
        <dbReference type="ARBA" id="ARBA00005417"/>
    </source>
</evidence>
<dbReference type="GO" id="GO:0005524">
    <property type="term" value="F:ATP binding"/>
    <property type="evidence" value="ECO:0007669"/>
    <property type="project" value="UniProtKB-KW"/>
</dbReference>
<dbReference type="CDD" id="cd03257">
    <property type="entry name" value="ABC_NikE_OppD_transporters"/>
    <property type="match status" value="1"/>
</dbReference>
<dbReference type="InterPro" id="IPR027417">
    <property type="entry name" value="P-loop_NTPase"/>
</dbReference>
<dbReference type="GO" id="GO:0016887">
    <property type="term" value="F:ATP hydrolysis activity"/>
    <property type="evidence" value="ECO:0007669"/>
    <property type="project" value="InterPro"/>
</dbReference>
<dbReference type="SUPFAM" id="SSF52540">
    <property type="entry name" value="P-loop containing nucleoside triphosphate hydrolases"/>
    <property type="match status" value="1"/>
</dbReference>
<evidence type="ECO:0000256" key="7">
    <source>
        <dbReference type="ARBA" id="ARBA00023136"/>
    </source>
</evidence>
<evidence type="ECO:0000313" key="9">
    <source>
        <dbReference type="EMBL" id="GGA65619.1"/>
    </source>
</evidence>
<dbReference type="InterPro" id="IPR017871">
    <property type="entry name" value="ABC_transporter-like_CS"/>
</dbReference>
<dbReference type="InterPro" id="IPR003439">
    <property type="entry name" value="ABC_transporter-like_ATP-bd"/>
</dbReference>
<dbReference type="GO" id="GO:0005886">
    <property type="term" value="C:plasma membrane"/>
    <property type="evidence" value="ECO:0007669"/>
    <property type="project" value="UniProtKB-SubCell"/>
</dbReference>
<name>A0A916RTK4_9HYPH</name>
<gene>
    <name evidence="9" type="ORF">GCM10011385_19330</name>
</gene>
<protein>
    <submittedName>
        <fullName evidence="9">ABC transporter ATP-binding protein</fullName>
    </submittedName>
</protein>
<dbReference type="Pfam" id="PF00005">
    <property type="entry name" value="ABC_tran"/>
    <property type="match status" value="1"/>
</dbReference>
<evidence type="ECO:0000256" key="4">
    <source>
        <dbReference type="ARBA" id="ARBA00022475"/>
    </source>
</evidence>
<keyword evidence="6 9" id="KW-0067">ATP-binding</keyword>
<dbReference type="Pfam" id="PF08352">
    <property type="entry name" value="oligo_HPY"/>
    <property type="match status" value="1"/>
</dbReference>
<dbReference type="Gene3D" id="3.40.50.300">
    <property type="entry name" value="P-loop containing nucleotide triphosphate hydrolases"/>
    <property type="match status" value="1"/>
</dbReference>
<feature type="domain" description="ABC transporter" evidence="8">
    <location>
        <begin position="8"/>
        <end position="257"/>
    </location>
</feature>
<comment type="caution">
    <text evidence="9">The sequence shown here is derived from an EMBL/GenBank/DDBJ whole genome shotgun (WGS) entry which is preliminary data.</text>
</comment>
<comment type="subcellular location">
    <subcellularLocation>
        <location evidence="1">Cell inner membrane</location>
        <topology evidence="1">Peripheral membrane protein</topology>
    </subcellularLocation>
</comment>
<keyword evidence="5" id="KW-0547">Nucleotide-binding</keyword>
<dbReference type="InterPro" id="IPR050388">
    <property type="entry name" value="ABC_Ni/Peptide_Import"/>
</dbReference>
<evidence type="ECO:0000256" key="3">
    <source>
        <dbReference type="ARBA" id="ARBA00022448"/>
    </source>
</evidence>